<dbReference type="PANTHER" id="PTHR20898:SF0">
    <property type="entry name" value="DAEDALUS ON 3-RELATED"/>
    <property type="match status" value="1"/>
</dbReference>
<reference evidence="3" key="1">
    <citation type="submission" date="2019-08" db="EMBL/GenBank/DDBJ databases">
        <title>The genome of the North American firefly Photinus pyralis.</title>
        <authorList>
            <consortium name="Photinus pyralis genome working group"/>
            <person name="Fallon T.R."/>
            <person name="Sander Lower S.E."/>
            <person name="Weng J.-K."/>
        </authorList>
    </citation>
    <scope>NUCLEOTIDE SEQUENCE</scope>
    <source>
        <strain evidence="3">TRF0915ILg1</strain>
        <tissue evidence="3">Whole body</tissue>
    </source>
</reference>
<dbReference type="SUPFAM" id="SSF63707">
    <property type="entry name" value="Ganglioside M2 (gm2) activator"/>
    <property type="match status" value="1"/>
</dbReference>
<organism evidence="3 4">
    <name type="scientific">Ignelater luminosus</name>
    <name type="common">Cucubano</name>
    <name type="synonym">Pyrophorus luminosus</name>
    <dbReference type="NCBI Taxonomy" id="2038154"/>
    <lineage>
        <taxon>Eukaryota</taxon>
        <taxon>Metazoa</taxon>
        <taxon>Ecdysozoa</taxon>
        <taxon>Arthropoda</taxon>
        <taxon>Hexapoda</taxon>
        <taxon>Insecta</taxon>
        <taxon>Pterygota</taxon>
        <taxon>Neoptera</taxon>
        <taxon>Endopterygota</taxon>
        <taxon>Coleoptera</taxon>
        <taxon>Polyphaga</taxon>
        <taxon>Elateriformia</taxon>
        <taxon>Elateroidea</taxon>
        <taxon>Elateridae</taxon>
        <taxon>Agrypninae</taxon>
        <taxon>Pyrophorini</taxon>
        <taxon>Ignelater</taxon>
    </lineage>
</organism>
<dbReference type="InterPro" id="IPR036846">
    <property type="entry name" value="GM2-AP_sf"/>
</dbReference>
<dbReference type="InterPro" id="IPR010512">
    <property type="entry name" value="DUF1091"/>
</dbReference>
<evidence type="ECO:0000313" key="4">
    <source>
        <dbReference type="Proteomes" id="UP000801492"/>
    </source>
</evidence>
<proteinExistence type="predicted"/>
<sequence length="271" mass="31447">MTGESQQGGKTKTDKAMHKDTGQNVNSRNNSEKNKKVQRDQNRIRKKVAVRKGEVQWLEDKAENLLNENTEIVARWQEYFVKVFNGTEKEAEEIGNGNEENKDIEETPMDMFEQHDYSITFERVGVSKYNKEYLRSAKIVTFKYNRTQAACNGTLDLLKDLGNDIEIIAQAYTFLSNEYRLFPLRLAFNLCEALNKNEFGLNTVFQHGNFTGCPIKPLRYVINKWVPDQKKFPPYIPNGDYRIYLEVMHSTVEIATANFYGIVSRPLGRRH</sequence>
<evidence type="ECO:0000256" key="2">
    <source>
        <dbReference type="SAM" id="MobiDB-lite"/>
    </source>
</evidence>
<keyword evidence="1" id="KW-0732">Signal</keyword>
<dbReference type="Pfam" id="PF06477">
    <property type="entry name" value="DUF1091"/>
    <property type="match status" value="1"/>
</dbReference>
<dbReference type="OrthoDB" id="7116894at2759"/>
<feature type="compositionally biased region" description="Basic and acidic residues" evidence="2">
    <location>
        <begin position="11"/>
        <end position="21"/>
    </location>
</feature>
<feature type="region of interest" description="Disordered" evidence="2">
    <location>
        <begin position="1"/>
        <end position="45"/>
    </location>
</feature>
<evidence type="ECO:0000256" key="1">
    <source>
        <dbReference type="ARBA" id="ARBA00022729"/>
    </source>
</evidence>
<protein>
    <submittedName>
        <fullName evidence="3">Uncharacterized protein</fullName>
    </submittedName>
</protein>
<feature type="compositionally biased region" description="Polar residues" evidence="2">
    <location>
        <begin position="1"/>
        <end position="10"/>
    </location>
</feature>
<feature type="compositionally biased region" description="Basic and acidic residues" evidence="2">
    <location>
        <begin position="30"/>
        <end position="43"/>
    </location>
</feature>
<gene>
    <name evidence="3" type="ORF">ILUMI_03519</name>
</gene>
<dbReference type="SMART" id="SM00697">
    <property type="entry name" value="DM8"/>
    <property type="match status" value="1"/>
</dbReference>
<dbReference type="Proteomes" id="UP000801492">
    <property type="component" value="Unassembled WGS sequence"/>
</dbReference>
<name>A0A8K0DEH6_IGNLU</name>
<dbReference type="EMBL" id="VTPC01001226">
    <property type="protein sequence ID" value="KAF2902666.1"/>
    <property type="molecule type" value="Genomic_DNA"/>
</dbReference>
<comment type="caution">
    <text evidence="3">The sequence shown here is derived from an EMBL/GenBank/DDBJ whole genome shotgun (WGS) entry which is preliminary data.</text>
</comment>
<keyword evidence="4" id="KW-1185">Reference proteome</keyword>
<accession>A0A8K0DEH6</accession>
<evidence type="ECO:0000313" key="3">
    <source>
        <dbReference type="EMBL" id="KAF2902666.1"/>
    </source>
</evidence>
<dbReference type="AlphaFoldDB" id="A0A8K0DEH6"/>
<dbReference type="PANTHER" id="PTHR20898">
    <property type="entry name" value="DAEDALUS ON 3-RELATED-RELATED"/>
    <property type="match status" value="1"/>
</dbReference>